<dbReference type="Pfam" id="PF25597">
    <property type="entry name" value="SH3_retrovirus"/>
    <property type="match status" value="1"/>
</dbReference>
<name>A0AAV5MAR9_9ROSI</name>
<evidence type="ECO:0008006" key="7">
    <source>
        <dbReference type="Google" id="ProtNLM"/>
    </source>
</evidence>
<dbReference type="InterPro" id="IPR057670">
    <property type="entry name" value="SH3_retrovirus"/>
</dbReference>
<organism evidence="5 6">
    <name type="scientific">Rubroshorea leprosula</name>
    <dbReference type="NCBI Taxonomy" id="152421"/>
    <lineage>
        <taxon>Eukaryota</taxon>
        <taxon>Viridiplantae</taxon>
        <taxon>Streptophyta</taxon>
        <taxon>Embryophyta</taxon>
        <taxon>Tracheophyta</taxon>
        <taxon>Spermatophyta</taxon>
        <taxon>Magnoliopsida</taxon>
        <taxon>eudicotyledons</taxon>
        <taxon>Gunneridae</taxon>
        <taxon>Pentapetalae</taxon>
        <taxon>rosids</taxon>
        <taxon>malvids</taxon>
        <taxon>Malvales</taxon>
        <taxon>Dipterocarpaceae</taxon>
        <taxon>Rubroshorea</taxon>
    </lineage>
</organism>
<dbReference type="GO" id="GO:0008233">
    <property type="term" value="F:peptidase activity"/>
    <property type="evidence" value="ECO:0007669"/>
    <property type="project" value="UniProtKB-KW"/>
</dbReference>
<keyword evidence="1" id="KW-0645">Protease</keyword>
<sequence length="508" mass="57105">MASGAKYEIEKFNGGKNFSLWGLKMRAMLIQQGLWKALEKEGRLPKTLPEEEKIDLKEQALSTIQLSLSNEVLGEKRLFILSMNEGGSIKDHLDEFNKLILDLKNIDVKIEDEDQAIIVLCSLPNSYDNFVETHLHSRDQLSMEDVKAALNSGELKKKVSEDKSGDQAAGLVIRATGTMVLGDDTTLSIVGIGNIQIKMYDGIVRTFKVRHVPGLKKNLISMSELDSKGYRYSCEGGALKVSKRALAILKGKKVGSLYHSQGSIANGTCAVSTSSSPDKDVTWLWYMRLRHMSERGMIELRVHRTQGTVDYIHSDLWGPLLVASKGGAVYMLTFIDDYSKKVWVYKLKSKSDVFLTFKQWKTLIEKQSGKQIKCLRTENGLEYCSERMNHTLLERARCMLSNAGLSKDFWAEVVNHVNYLVNQSPSTTIGLKTPEELWSGSTADYSQLRIFGCPMYAHVKDGKLEPRAVKCVFLGYAFGVKGHKLWCVQKSPQFLISRDVTFDESVML</sequence>
<dbReference type="InterPro" id="IPR012337">
    <property type="entry name" value="RNaseH-like_sf"/>
</dbReference>
<evidence type="ECO:0000259" key="2">
    <source>
        <dbReference type="Pfam" id="PF00665"/>
    </source>
</evidence>
<dbReference type="Gene3D" id="3.30.420.10">
    <property type="entry name" value="Ribonuclease H-like superfamily/Ribonuclease H"/>
    <property type="match status" value="2"/>
</dbReference>
<keyword evidence="6" id="KW-1185">Reference proteome</keyword>
<dbReference type="EMBL" id="BPVZ01000217">
    <property type="protein sequence ID" value="GKV46880.1"/>
    <property type="molecule type" value="Genomic_DNA"/>
</dbReference>
<dbReference type="InterPro" id="IPR001584">
    <property type="entry name" value="Integrase_cat-core"/>
</dbReference>
<evidence type="ECO:0000313" key="6">
    <source>
        <dbReference type="Proteomes" id="UP001054252"/>
    </source>
</evidence>
<dbReference type="Pfam" id="PF00665">
    <property type="entry name" value="rve"/>
    <property type="match status" value="1"/>
</dbReference>
<feature type="domain" description="Retrovirus-related Pol polyprotein from transposon TNT 1-94-like beta-barrel" evidence="3">
    <location>
        <begin position="176"/>
        <end position="230"/>
    </location>
</feature>
<dbReference type="InterPro" id="IPR036397">
    <property type="entry name" value="RNaseH_sf"/>
</dbReference>
<dbReference type="AlphaFoldDB" id="A0AAV5MAR9"/>
<comment type="caution">
    <text evidence="5">The sequence shown here is derived from an EMBL/GenBank/DDBJ whole genome shotgun (WGS) entry which is preliminary data.</text>
</comment>
<accession>A0AAV5MAR9</accession>
<dbReference type="PANTHER" id="PTHR42648">
    <property type="entry name" value="TRANSPOSASE, PUTATIVE-RELATED"/>
    <property type="match status" value="1"/>
</dbReference>
<dbReference type="InterPro" id="IPR039537">
    <property type="entry name" value="Retrotran_Ty1/copia-like"/>
</dbReference>
<dbReference type="GO" id="GO:0003676">
    <property type="term" value="F:nucleic acid binding"/>
    <property type="evidence" value="ECO:0007669"/>
    <property type="project" value="InterPro"/>
</dbReference>
<evidence type="ECO:0000259" key="4">
    <source>
        <dbReference type="Pfam" id="PF25597"/>
    </source>
</evidence>
<dbReference type="GO" id="GO:0006508">
    <property type="term" value="P:proteolysis"/>
    <property type="evidence" value="ECO:0007669"/>
    <property type="project" value="UniProtKB-KW"/>
</dbReference>
<evidence type="ECO:0000256" key="1">
    <source>
        <dbReference type="ARBA" id="ARBA00022670"/>
    </source>
</evidence>
<dbReference type="InterPro" id="IPR054722">
    <property type="entry name" value="PolX-like_BBD"/>
</dbReference>
<dbReference type="SUPFAM" id="SSF53098">
    <property type="entry name" value="Ribonuclease H-like"/>
    <property type="match status" value="1"/>
</dbReference>
<proteinExistence type="predicted"/>
<keyword evidence="1" id="KW-0378">Hydrolase</keyword>
<evidence type="ECO:0000259" key="3">
    <source>
        <dbReference type="Pfam" id="PF22936"/>
    </source>
</evidence>
<feature type="domain" description="Integrase catalytic" evidence="2">
    <location>
        <begin position="312"/>
        <end position="391"/>
    </location>
</feature>
<protein>
    <recommendedName>
        <fullName evidence="7">Integrase catalytic domain-containing protein</fullName>
    </recommendedName>
</protein>
<gene>
    <name evidence="5" type="ORF">SLEP1_g53841</name>
</gene>
<dbReference type="Pfam" id="PF14223">
    <property type="entry name" value="Retrotran_gag_2"/>
    <property type="match status" value="1"/>
</dbReference>
<dbReference type="Proteomes" id="UP001054252">
    <property type="component" value="Unassembled WGS sequence"/>
</dbReference>
<dbReference type="PANTHER" id="PTHR42648:SF28">
    <property type="entry name" value="TRANSPOSON-ENCODED PROTEIN WITH RIBONUCLEASE H-LIKE AND RETROVIRUS ZINC FINGER-LIKE DOMAINS"/>
    <property type="match status" value="1"/>
</dbReference>
<feature type="domain" description="Retroviral polymerase SH3-like" evidence="4">
    <location>
        <begin position="453"/>
        <end position="505"/>
    </location>
</feature>
<dbReference type="GO" id="GO:0015074">
    <property type="term" value="P:DNA integration"/>
    <property type="evidence" value="ECO:0007669"/>
    <property type="project" value="InterPro"/>
</dbReference>
<reference evidence="5 6" key="1">
    <citation type="journal article" date="2021" name="Commun. Biol.">
        <title>The genome of Shorea leprosula (Dipterocarpaceae) highlights the ecological relevance of drought in aseasonal tropical rainforests.</title>
        <authorList>
            <person name="Ng K.K.S."/>
            <person name="Kobayashi M.J."/>
            <person name="Fawcett J.A."/>
            <person name="Hatakeyama M."/>
            <person name="Paape T."/>
            <person name="Ng C.H."/>
            <person name="Ang C.C."/>
            <person name="Tnah L.H."/>
            <person name="Lee C.T."/>
            <person name="Nishiyama T."/>
            <person name="Sese J."/>
            <person name="O'Brien M.J."/>
            <person name="Copetti D."/>
            <person name="Mohd Noor M.I."/>
            <person name="Ong R.C."/>
            <person name="Putra M."/>
            <person name="Sireger I.Z."/>
            <person name="Indrioko S."/>
            <person name="Kosugi Y."/>
            <person name="Izuno A."/>
            <person name="Isagi Y."/>
            <person name="Lee S.L."/>
            <person name="Shimizu K.K."/>
        </authorList>
    </citation>
    <scope>NUCLEOTIDE SEQUENCE [LARGE SCALE GENOMIC DNA]</scope>
    <source>
        <strain evidence="5">214</strain>
    </source>
</reference>
<dbReference type="Pfam" id="PF22936">
    <property type="entry name" value="Pol_BBD"/>
    <property type="match status" value="1"/>
</dbReference>
<evidence type="ECO:0000313" key="5">
    <source>
        <dbReference type="EMBL" id="GKV46880.1"/>
    </source>
</evidence>